<protein>
    <recommendedName>
        <fullName evidence="3">DUF2339 domain-containing protein</fullName>
    </recommendedName>
</protein>
<feature type="transmembrane region" description="Helical" evidence="1">
    <location>
        <begin position="200"/>
        <end position="222"/>
    </location>
</feature>
<feature type="transmembrane region" description="Helical" evidence="1">
    <location>
        <begin position="69"/>
        <end position="89"/>
    </location>
</feature>
<feature type="non-terminal residue" evidence="2">
    <location>
        <position position="274"/>
    </location>
</feature>
<reference evidence="2" key="1">
    <citation type="journal article" date="2014" name="Front. Microbiol.">
        <title>High frequency of phylogenetically diverse reductive dehalogenase-homologous genes in deep subseafloor sedimentary metagenomes.</title>
        <authorList>
            <person name="Kawai M."/>
            <person name="Futagami T."/>
            <person name="Toyoda A."/>
            <person name="Takaki Y."/>
            <person name="Nishi S."/>
            <person name="Hori S."/>
            <person name="Arai W."/>
            <person name="Tsubouchi T."/>
            <person name="Morono Y."/>
            <person name="Uchiyama I."/>
            <person name="Ito T."/>
            <person name="Fujiyama A."/>
            <person name="Inagaki F."/>
            <person name="Takami H."/>
        </authorList>
    </citation>
    <scope>NUCLEOTIDE SEQUENCE</scope>
    <source>
        <strain evidence="2">Expedition CK06-06</strain>
    </source>
</reference>
<organism evidence="2">
    <name type="scientific">marine sediment metagenome</name>
    <dbReference type="NCBI Taxonomy" id="412755"/>
    <lineage>
        <taxon>unclassified sequences</taxon>
        <taxon>metagenomes</taxon>
        <taxon>ecological metagenomes</taxon>
    </lineage>
</organism>
<name>X0U3M2_9ZZZZ</name>
<proteinExistence type="predicted"/>
<comment type="caution">
    <text evidence="2">The sequence shown here is derived from an EMBL/GenBank/DDBJ whole genome shotgun (WGS) entry which is preliminary data.</text>
</comment>
<feature type="transmembrane region" description="Helical" evidence="1">
    <location>
        <begin position="123"/>
        <end position="142"/>
    </location>
</feature>
<keyword evidence="1" id="KW-0472">Membrane</keyword>
<evidence type="ECO:0008006" key="3">
    <source>
        <dbReference type="Google" id="ProtNLM"/>
    </source>
</evidence>
<feature type="transmembrane region" description="Helical" evidence="1">
    <location>
        <begin position="12"/>
        <end position="30"/>
    </location>
</feature>
<feature type="transmembrane region" description="Helical" evidence="1">
    <location>
        <begin position="149"/>
        <end position="168"/>
    </location>
</feature>
<sequence length="274" mass="27201">PLCVPAVVAPSVRIIARASVVQGLVFLWIARQRRAARSGARNLHVTAAALFLSSGLCGLGAHLPGVFAAAWPGAAGAVLIMVAGVLRRVSGEATSDQTKRALAECTALPAFFAWYVPVVSGHAVVALVCSAVAFSASLGAAALSRDRRFLLAIGLAVCGAVVAGALLATGPEGAAWVVCTVASAVAGLLATWAGRRALPVVRGAAALAWLSLSAAAVTLSAATGDAGQVLYCVTAVGFCAVLLGGVAQGRDAFNLLVAGLAVGSVSAAEGRILQ</sequence>
<keyword evidence="1" id="KW-1133">Transmembrane helix</keyword>
<evidence type="ECO:0000256" key="1">
    <source>
        <dbReference type="SAM" id="Phobius"/>
    </source>
</evidence>
<gene>
    <name evidence="2" type="ORF">S01H1_32033</name>
</gene>
<feature type="transmembrane region" description="Helical" evidence="1">
    <location>
        <begin position="42"/>
        <end position="63"/>
    </location>
</feature>
<feature type="transmembrane region" description="Helical" evidence="1">
    <location>
        <begin position="228"/>
        <end position="246"/>
    </location>
</feature>
<dbReference type="AlphaFoldDB" id="X0U3M2"/>
<accession>X0U3M2</accession>
<keyword evidence="1" id="KW-0812">Transmembrane</keyword>
<feature type="non-terminal residue" evidence="2">
    <location>
        <position position="1"/>
    </location>
</feature>
<evidence type="ECO:0000313" key="2">
    <source>
        <dbReference type="EMBL" id="GAF94972.1"/>
    </source>
</evidence>
<dbReference type="EMBL" id="BARS01019807">
    <property type="protein sequence ID" value="GAF94972.1"/>
    <property type="molecule type" value="Genomic_DNA"/>
</dbReference>
<feature type="transmembrane region" description="Helical" evidence="1">
    <location>
        <begin position="174"/>
        <end position="193"/>
    </location>
</feature>